<dbReference type="InterPro" id="IPR011989">
    <property type="entry name" value="ARM-like"/>
</dbReference>
<gene>
    <name evidence="3" type="ORF">EPUS_01112</name>
</gene>
<dbReference type="GO" id="GO:0030139">
    <property type="term" value="C:endocytic vesicle"/>
    <property type="evidence" value="ECO:0007669"/>
    <property type="project" value="TreeGrafter"/>
</dbReference>
<comment type="similarity">
    <text evidence="1">Belongs to the HEATR5 family.</text>
</comment>
<reference evidence="4" key="1">
    <citation type="journal article" date="2014" name="BMC Genomics">
        <title>Genome characteristics reveal the impact of lichenization on lichen-forming fungus Endocarpon pusillum Hedwig (Verrucariales, Ascomycota).</title>
        <authorList>
            <person name="Wang Y.-Y."/>
            <person name="Liu B."/>
            <person name="Zhang X.-Y."/>
            <person name="Zhou Q.-M."/>
            <person name="Zhang T."/>
            <person name="Li H."/>
            <person name="Yu Y.-F."/>
            <person name="Zhang X.-L."/>
            <person name="Hao X.-Y."/>
            <person name="Wang M."/>
            <person name="Wang L."/>
            <person name="Wei J.-C."/>
        </authorList>
    </citation>
    <scope>NUCLEOTIDE SEQUENCE [LARGE SCALE GENOMIC DNA]</scope>
    <source>
        <strain evidence="4">Z07020 / HMAS-L-300199</strain>
    </source>
</reference>
<dbReference type="EMBL" id="KE721469">
    <property type="protein sequence ID" value="ERF69156.1"/>
    <property type="molecule type" value="Genomic_DNA"/>
</dbReference>
<dbReference type="PANTHER" id="PTHR21663:SF0">
    <property type="entry name" value="HEAT REPEAT-CONTAINING PROTEIN 5B"/>
    <property type="match status" value="1"/>
</dbReference>
<dbReference type="Pfam" id="PF20210">
    <property type="entry name" value="Laa1_Sip1_HTR5"/>
    <property type="match status" value="1"/>
</dbReference>
<dbReference type="Proteomes" id="UP000019373">
    <property type="component" value="Unassembled WGS sequence"/>
</dbReference>
<dbReference type="InterPro" id="IPR016024">
    <property type="entry name" value="ARM-type_fold"/>
</dbReference>
<dbReference type="GO" id="GO:0006897">
    <property type="term" value="P:endocytosis"/>
    <property type="evidence" value="ECO:0007669"/>
    <property type="project" value="TreeGrafter"/>
</dbReference>
<keyword evidence="4" id="KW-1185">Reference proteome</keyword>
<dbReference type="GO" id="GO:0008104">
    <property type="term" value="P:intracellular protein localization"/>
    <property type="evidence" value="ECO:0007669"/>
    <property type="project" value="TreeGrafter"/>
</dbReference>
<dbReference type="HOGENOM" id="CLU_000503_0_0_1"/>
<protein>
    <recommendedName>
        <fullName evidence="2">LAA1-like C-terminal TPR repeats domain-containing protein</fullName>
    </recommendedName>
</protein>
<evidence type="ECO:0000313" key="3">
    <source>
        <dbReference type="EMBL" id="ERF69156.1"/>
    </source>
</evidence>
<dbReference type="SUPFAM" id="SSF48371">
    <property type="entry name" value="ARM repeat"/>
    <property type="match status" value="2"/>
</dbReference>
<dbReference type="GO" id="GO:0016020">
    <property type="term" value="C:membrane"/>
    <property type="evidence" value="ECO:0007669"/>
    <property type="project" value="TreeGrafter"/>
</dbReference>
<evidence type="ECO:0000259" key="2">
    <source>
        <dbReference type="Pfam" id="PF25808"/>
    </source>
</evidence>
<dbReference type="OrthoDB" id="192608at2759"/>
<dbReference type="eggNOG" id="KOG1822">
    <property type="taxonomic scope" value="Eukaryota"/>
</dbReference>
<dbReference type="OMA" id="YPQVIQE"/>
<dbReference type="InterPro" id="IPR046837">
    <property type="entry name" value="Laa1/Sip1/HEATR5-like_HEAT"/>
</dbReference>
<dbReference type="GO" id="GO:0042147">
    <property type="term" value="P:retrograde transport, endosome to Golgi"/>
    <property type="evidence" value="ECO:0007669"/>
    <property type="project" value="TreeGrafter"/>
</dbReference>
<dbReference type="InterPro" id="IPR057981">
    <property type="entry name" value="TPR_LAA1-like_C"/>
</dbReference>
<dbReference type="PANTHER" id="PTHR21663">
    <property type="entry name" value="HYPOTHETICAL HEAT DOMAIN-CONTAINING"/>
    <property type="match status" value="1"/>
</dbReference>
<sequence length="2041" mass="223290">MPDSITPNGQSESPPVTPDVELDVQKLHSLPSEQQDLFLLTFLSDLVRHVQTLNNDALPTHQASIKKQLIIILNLSSPIPSRPIRETLGIVYAEIFARGSRSLLYESINELLDIINAGKAEKDLNNKHAAVVCLGRLLQTAGDSAVSLSGLVCNSLLKLLKHSQNHAGLRAAIYKALGRAVEGLGGSLDEHSAREVWKSARAAASNEKASLSQKTACYCLERLVSATVHFENANDFDALKTSVWRALECPVASVRHAAASTLASAFIKLFSDSESFSNSHKSTKGLRKGAAVIDGQEEIERPSSPASKKHAVSLSLNLHDILRTLASHYTKSSTTNRARAGIASCYRYTLLRLPEKVIEERYGVIANHLFNDILNHPTISYYRYRLLLSRRMVRAILDTAVGFKVLSGSAQLSAAQWLVNDVLKNFPQTLPDRREPPKQVIIAALNSLSNLLSCLGPAAGTLGDSCRETLLQVLQHTSYSVQIHVAYCLRALVLACPQQLLVCANSCMGFMMKNVSQLNESRLYQRRSFGYAAALAAVISTARALPLYGSVEVFSQVLSTATDLLKASSDTELRVSATQIQVAWTLIGGLMPLGPNFVKIHLSQLLLLWRNALPKPLTQNNATKRGSLEMSFLAHVRECALGALLVFLEYNGSLITTDGSKRIATMLQNTIAFQESVPAHRQPEEVAHRLTPALQLQDLVIMVQRRVLQCFTKLISLSHLEATGILSHSNLLSLAVIAFAEPPSPSDQSIELSIATSPSNFESLWELADNWGYGINGLVCGHRVEVLGHDRGRKVLEDIEIIMDEEEGLDDTLSTPVCRALEHDSLSLYLLGPLDSSTEVDPPPTQVVNAAIDLFAVVLPLQPQKVQEGSLEQLATLLTRPYSREPGKKAALCVNVATAILCTMVVANRETRYSPGKLATSSIEKIAGDVVQVSMFRRPSQQADLEQESIMHADPFVRTLGGEAIGRMCNLFGSPFTNSQVKQLVDTIVANRDPNIRAGCALALGCIHAQVGGMAAGFHLKTIVGVLLSLCNDPHPTVHFWAMQGLTKVADSAGLNYSGYVASTLGMLARLFTSDSHTEEAMSLATSNLELEYSTPLLVAKGIDSLINVLGPDLQDMRNERGLIEKLVNYFRCEESIHMVIEGSMCSSHLSLYTPSHLDFPDHVRNLQKGLRSAEERIRDISVDSLSDLVKRDVKGVFSASGSSLADDLWLVLDQHPDHTGIQHILQDWLHQTYDEDTIEWIERYQDVLSKTRAKPENINSKADKPAALPDLQDEEVAGFAAAAAAAQGDNAEGSLQGQEFLKWQTRSFAMSCLSRLISLISQAALPDQAIPAEVALQSKIADVIRMAFSASTANVVALRIWGLRIIDQILKLFGKTPDPDFLEASLLEQYQAQISSALTPAFAQDSSPELASEAINVCATFVATGIVTSVERMGRIFKLLVTGLESISETSASTSIGDLRVLSTNAQVMLRLSLLSAWAQLQIASTEQRYLQSIVEPYLARLTPFWLSSLQDFAKLRFEPDISSSLGGTSSGQNLNELYAALNREILLQFYEDTWLSLIDAIAILVDKDSGFVFDALDNRQSALASDSGTIEPAGKEISFREEPVAFFFILYGLAFEALVTQSRDNPILTLKVLQALQKILRPAVSGNAIYQDTVFDETMDILDRLALTEGLGIQNALIEITRSLALDHQAAESGVRREEKLSDDVEQLFELTRVMILILAGMIPTLGQSSSQQSRPHGSEAVALICTAMDALVDVADVFPTVIKSDLYACITNTFCSILACGTFQSTVVPSTFPTFKRFLQSIISFGKSHNVERLLRGCLWQFLQILMHAQRRDTEFSLPCAKNTLLAITILLTSVGNIFSPREELIIKALEEILSCLHDVGLAKVAANCVRSLLFTPSKTAPDEAIFRYLLPRLLHFLVDTSTEDPEHVRVVVSQVLASTVKTVPSGSRSILSAMIVPTLLQRATIEGSTVHEETAMRLLEIASADQAAFKGLVGRMGGEQRELLEIILRSQRGEGRQDQVDSDDVDKKPSIALRMDF</sequence>
<dbReference type="GO" id="GO:0005794">
    <property type="term" value="C:Golgi apparatus"/>
    <property type="evidence" value="ECO:0007669"/>
    <property type="project" value="TreeGrafter"/>
</dbReference>
<dbReference type="GO" id="GO:0005829">
    <property type="term" value="C:cytosol"/>
    <property type="evidence" value="ECO:0007669"/>
    <property type="project" value="GOC"/>
</dbReference>
<feature type="domain" description="LAA1-like C-terminal TPR repeats" evidence="2">
    <location>
        <begin position="1866"/>
        <end position="2023"/>
    </location>
</feature>
<dbReference type="Gene3D" id="1.25.10.10">
    <property type="entry name" value="Leucine-rich Repeat Variant"/>
    <property type="match status" value="3"/>
</dbReference>
<proteinExistence type="inferred from homology"/>
<dbReference type="GeneID" id="19236171"/>
<dbReference type="InterPro" id="IPR040108">
    <property type="entry name" value="Laa1/Sip1/HEATR5"/>
</dbReference>
<dbReference type="RefSeq" id="XP_007805216.1">
    <property type="nucleotide sequence ID" value="XM_007807025.1"/>
</dbReference>
<evidence type="ECO:0000256" key="1">
    <source>
        <dbReference type="ARBA" id="ARBA00008304"/>
    </source>
</evidence>
<organism evidence="3 4">
    <name type="scientific">Endocarpon pusillum (strain Z07020 / HMAS-L-300199)</name>
    <name type="common">Lichen-forming fungus</name>
    <dbReference type="NCBI Taxonomy" id="1263415"/>
    <lineage>
        <taxon>Eukaryota</taxon>
        <taxon>Fungi</taxon>
        <taxon>Dikarya</taxon>
        <taxon>Ascomycota</taxon>
        <taxon>Pezizomycotina</taxon>
        <taxon>Eurotiomycetes</taxon>
        <taxon>Chaetothyriomycetidae</taxon>
        <taxon>Verrucariales</taxon>
        <taxon>Verrucariaceae</taxon>
        <taxon>Endocarpon</taxon>
    </lineage>
</organism>
<accession>U1GBV8</accession>
<evidence type="ECO:0000313" key="4">
    <source>
        <dbReference type="Proteomes" id="UP000019373"/>
    </source>
</evidence>
<dbReference type="Pfam" id="PF25808">
    <property type="entry name" value="TPR_LAA1_C"/>
    <property type="match status" value="1"/>
</dbReference>
<name>U1GBV8_ENDPU</name>